<dbReference type="Gene3D" id="2.40.10.350">
    <property type="entry name" value="Rod shape-determining protein MreC, domain 2"/>
    <property type="match status" value="1"/>
</dbReference>
<comment type="caution">
    <text evidence="8">The sequence shown here is derived from an EMBL/GenBank/DDBJ whole genome shotgun (WGS) entry which is preliminary data.</text>
</comment>
<dbReference type="InterPro" id="IPR007221">
    <property type="entry name" value="MreC"/>
</dbReference>
<comment type="similarity">
    <text evidence="1">Belongs to the MreC family.</text>
</comment>
<evidence type="ECO:0000256" key="3">
    <source>
        <dbReference type="ARBA" id="ARBA00022960"/>
    </source>
</evidence>
<gene>
    <name evidence="8" type="primary">mreC</name>
    <name evidence="8" type="ORF">K3152_03435</name>
</gene>
<dbReference type="PANTHER" id="PTHR34138">
    <property type="entry name" value="CELL SHAPE-DETERMINING PROTEIN MREC"/>
    <property type="match status" value="1"/>
</dbReference>
<feature type="transmembrane region" description="Helical" evidence="6">
    <location>
        <begin position="20"/>
        <end position="42"/>
    </location>
</feature>
<reference evidence="8 9" key="1">
    <citation type="submission" date="2021-08" db="EMBL/GenBank/DDBJ databases">
        <title>Comparative Genomics Analysis of the Genus Qipengyuania Reveals Extensive Genetic Diversity and Metabolic Versatility, Including the Description of Fifteen Novel Species.</title>
        <authorList>
            <person name="Liu Y."/>
        </authorList>
    </citation>
    <scope>NUCLEOTIDE SEQUENCE [LARGE SCALE GENOMIC DNA]</scope>
    <source>
        <strain evidence="8 9">1NDH17</strain>
    </source>
</reference>
<keyword evidence="6" id="KW-1133">Transmembrane helix</keyword>
<keyword evidence="3" id="KW-0133">Cell shape</keyword>
<dbReference type="InterPro" id="IPR055342">
    <property type="entry name" value="MreC_beta-barrel_core"/>
</dbReference>
<evidence type="ECO:0000259" key="7">
    <source>
        <dbReference type="Pfam" id="PF04085"/>
    </source>
</evidence>
<dbReference type="InterPro" id="IPR042177">
    <property type="entry name" value="Cell/Rod_1"/>
</dbReference>
<feature type="coiled-coil region" evidence="5">
    <location>
        <begin position="89"/>
        <end position="126"/>
    </location>
</feature>
<dbReference type="InterPro" id="IPR042175">
    <property type="entry name" value="Cell/Rod_MreC_2"/>
</dbReference>
<evidence type="ECO:0000256" key="6">
    <source>
        <dbReference type="SAM" id="Phobius"/>
    </source>
</evidence>
<name>A0ABS7IWE9_9SPHN</name>
<accession>A0ABS7IWE9</accession>
<dbReference type="NCBIfam" id="TIGR00219">
    <property type="entry name" value="mreC"/>
    <property type="match status" value="1"/>
</dbReference>
<keyword evidence="5" id="KW-0175">Coiled coil</keyword>
<dbReference type="RefSeq" id="WP_221572610.1">
    <property type="nucleotide sequence ID" value="NZ_JAIGNK010000001.1"/>
</dbReference>
<dbReference type="EMBL" id="JAIGNK010000001">
    <property type="protein sequence ID" value="MBX7457289.1"/>
    <property type="molecule type" value="Genomic_DNA"/>
</dbReference>
<evidence type="ECO:0000256" key="2">
    <source>
        <dbReference type="ARBA" id="ARBA00013855"/>
    </source>
</evidence>
<proteinExistence type="inferred from homology"/>
<keyword evidence="6" id="KW-0812">Transmembrane</keyword>
<evidence type="ECO:0000256" key="5">
    <source>
        <dbReference type="SAM" id="Coils"/>
    </source>
</evidence>
<keyword evidence="6" id="KW-0472">Membrane</keyword>
<dbReference type="PANTHER" id="PTHR34138:SF1">
    <property type="entry name" value="CELL SHAPE-DETERMINING PROTEIN MREC"/>
    <property type="match status" value="1"/>
</dbReference>
<feature type="domain" description="Rod shape-determining protein MreC beta-barrel core" evidence="7">
    <location>
        <begin position="136"/>
        <end position="266"/>
    </location>
</feature>
<evidence type="ECO:0000256" key="4">
    <source>
        <dbReference type="ARBA" id="ARBA00032089"/>
    </source>
</evidence>
<protein>
    <recommendedName>
        <fullName evidence="2">Cell shape-determining protein MreC</fullName>
    </recommendedName>
    <alternativeName>
        <fullName evidence="4">Cell shape protein MreC</fullName>
    </alternativeName>
</protein>
<evidence type="ECO:0000313" key="9">
    <source>
        <dbReference type="Proteomes" id="UP000783253"/>
    </source>
</evidence>
<evidence type="ECO:0000313" key="8">
    <source>
        <dbReference type="EMBL" id="MBX7457289.1"/>
    </source>
</evidence>
<sequence>MAPSSQRRSSYSKRAQYNLFTGYIVAGVGALLGAVLLGISFFQPQLFGGPRGAAQDAASPATETVAAARTGSKSLWDSISGYYRAGSKNAELKREMELARIRLEEAEALRQENVRLKGLLGLQEEERKPVAVARLVGSTASSTRRFAYLGAGSEDGVTVGMPVRSPRGVVGRILETGSLSSRVLLLTDSESVLPVRRAGDETVAFAEGRGDSLLRIKLINLGINPLKVGDMFVTSGAGGYYPPGIAVAIVTELTDDGGLARIVSDPAATDYVSVEPIFEPDAATGAETPIETELGD</sequence>
<keyword evidence="9" id="KW-1185">Reference proteome</keyword>
<evidence type="ECO:0000256" key="1">
    <source>
        <dbReference type="ARBA" id="ARBA00009369"/>
    </source>
</evidence>
<dbReference type="Proteomes" id="UP000783253">
    <property type="component" value="Unassembled WGS sequence"/>
</dbReference>
<organism evidence="8 9">
    <name type="scientific">Qipengyuania polymorpha</name>
    <dbReference type="NCBI Taxonomy" id="2867234"/>
    <lineage>
        <taxon>Bacteria</taxon>
        <taxon>Pseudomonadati</taxon>
        <taxon>Pseudomonadota</taxon>
        <taxon>Alphaproteobacteria</taxon>
        <taxon>Sphingomonadales</taxon>
        <taxon>Erythrobacteraceae</taxon>
        <taxon>Qipengyuania</taxon>
    </lineage>
</organism>
<dbReference type="Gene3D" id="2.40.10.340">
    <property type="entry name" value="Rod shape-determining protein MreC, domain 1"/>
    <property type="match status" value="1"/>
</dbReference>
<dbReference type="Pfam" id="PF04085">
    <property type="entry name" value="MreC"/>
    <property type="match status" value="1"/>
</dbReference>